<keyword evidence="5 8" id="KW-0251">Elongation factor</keyword>
<evidence type="ECO:0000256" key="1">
    <source>
        <dbReference type="ARBA" id="ARBA00004496"/>
    </source>
</evidence>
<dbReference type="Pfam" id="PF01132">
    <property type="entry name" value="EFP"/>
    <property type="match status" value="1"/>
</dbReference>
<accession>A0A160T5Y3</accession>
<dbReference type="SUPFAM" id="SSF50249">
    <property type="entry name" value="Nucleic acid-binding proteins"/>
    <property type="match status" value="2"/>
</dbReference>
<evidence type="ECO:0000256" key="10">
    <source>
        <dbReference type="RuleBase" id="RU004389"/>
    </source>
</evidence>
<keyword evidence="6 8" id="KW-0648">Protein biosynthesis</keyword>
<dbReference type="FunFam" id="2.40.50.140:FF:000004">
    <property type="entry name" value="Elongation factor P"/>
    <property type="match status" value="1"/>
</dbReference>
<evidence type="ECO:0000256" key="7">
    <source>
        <dbReference type="ARBA" id="ARBA00025469"/>
    </source>
</evidence>
<proteinExistence type="inferred from homology"/>
<protein>
    <recommendedName>
        <fullName evidence="8 9">Elongation factor P</fullName>
        <shortName evidence="8">EF-P</shortName>
    </recommendedName>
</protein>
<name>A0A160T5Y3_9CHLR</name>
<dbReference type="UniPathway" id="UPA00345"/>
<dbReference type="EMBL" id="LN890655">
    <property type="protein sequence ID" value="CUS04919.2"/>
    <property type="molecule type" value="Genomic_DNA"/>
</dbReference>
<dbReference type="RefSeq" id="WP_095044193.1">
    <property type="nucleotide sequence ID" value="NZ_LN890655.1"/>
</dbReference>
<dbReference type="Pfam" id="PF09285">
    <property type="entry name" value="Elong-fact-P_C"/>
    <property type="match status" value="1"/>
</dbReference>
<dbReference type="PANTHER" id="PTHR30053:SF14">
    <property type="entry name" value="TRANSLATION ELONGATION FACTOR KOW-LIKE DOMAIN-CONTAINING PROTEIN"/>
    <property type="match status" value="1"/>
</dbReference>
<evidence type="ECO:0000256" key="6">
    <source>
        <dbReference type="ARBA" id="ARBA00022917"/>
    </source>
</evidence>
<evidence type="ECO:0000256" key="3">
    <source>
        <dbReference type="ARBA" id="ARBA00009479"/>
    </source>
</evidence>
<dbReference type="InterPro" id="IPR008991">
    <property type="entry name" value="Translation_prot_SH3-like_sf"/>
</dbReference>
<evidence type="ECO:0000313" key="13">
    <source>
        <dbReference type="EMBL" id="CUS04919.2"/>
    </source>
</evidence>
<dbReference type="HAMAP" id="MF_00141">
    <property type="entry name" value="EF_P"/>
    <property type="match status" value="1"/>
</dbReference>
<evidence type="ECO:0000259" key="11">
    <source>
        <dbReference type="SMART" id="SM00841"/>
    </source>
</evidence>
<dbReference type="FunFam" id="2.30.30.30:FF:000003">
    <property type="entry name" value="Elongation factor P"/>
    <property type="match status" value="1"/>
</dbReference>
<comment type="function">
    <text evidence="7 8">Involved in peptide bond synthesis. Stimulates efficient translation and peptide-bond synthesis on native or reconstituted 70S ribosomes in vitro. Probably functions indirectly by altering the affinity of the ribosome for aminoacyl-tRNA, thus increasing their reactivity as acceptors for peptidyl transferase.</text>
</comment>
<dbReference type="NCBIfam" id="TIGR00038">
    <property type="entry name" value="efp"/>
    <property type="match status" value="1"/>
</dbReference>
<dbReference type="Gene3D" id="2.30.30.30">
    <property type="match status" value="1"/>
</dbReference>
<keyword evidence="4 8" id="KW-0963">Cytoplasm</keyword>
<reference evidence="13" key="1">
    <citation type="submission" date="2016-01" db="EMBL/GenBank/DDBJ databases">
        <authorList>
            <person name="Mcilroy J.S."/>
            <person name="Karst M S."/>
            <person name="Albertsen M."/>
        </authorList>
    </citation>
    <scope>NUCLEOTIDE SEQUENCE</scope>
    <source>
        <strain evidence="13">Cfx-K</strain>
    </source>
</reference>
<dbReference type="CDD" id="cd05794">
    <property type="entry name" value="S1_EF-P_repeat_2"/>
    <property type="match status" value="1"/>
</dbReference>
<sequence length="185" mass="21004">MIDVNQLRRGVTFVHDGALLKVTEYSHTKPGRGKATIRVKVRDLRTGTNKEVTFSSGDRVEDVRLDKSLFQYLYDDGTFYVFMDQSTYEQKQVVHSVLESDAKYLRDNMELELLSYEGEIIDYELPKTMEFDVVDAENAVAGDTATGATKEVVTETGLRVKTPLFVQTGDRIRVNTDTGEYLTRV</sequence>
<evidence type="ECO:0000256" key="2">
    <source>
        <dbReference type="ARBA" id="ARBA00004815"/>
    </source>
</evidence>
<dbReference type="InterPro" id="IPR014722">
    <property type="entry name" value="Rib_uL2_dom2"/>
</dbReference>
<organism evidence="13 14">
    <name type="scientific">Candidatus Promineifilum breve</name>
    <dbReference type="NCBI Taxonomy" id="1806508"/>
    <lineage>
        <taxon>Bacteria</taxon>
        <taxon>Bacillati</taxon>
        <taxon>Chloroflexota</taxon>
        <taxon>Ardenticatenia</taxon>
        <taxon>Candidatus Promineifilales</taxon>
        <taxon>Candidatus Promineifilaceae</taxon>
        <taxon>Candidatus Promineifilum</taxon>
    </lineage>
</organism>
<comment type="subcellular location">
    <subcellularLocation>
        <location evidence="1 8">Cytoplasm</location>
    </subcellularLocation>
</comment>
<dbReference type="NCBIfam" id="NF001810">
    <property type="entry name" value="PRK00529.1"/>
    <property type="match status" value="1"/>
</dbReference>
<dbReference type="InterPro" id="IPR013185">
    <property type="entry name" value="Transl_elong_KOW-like"/>
</dbReference>
<dbReference type="PANTHER" id="PTHR30053">
    <property type="entry name" value="ELONGATION FACTOR P"/>
    <property type="match status" value="1"/>
</dbReference>
<dbReference type="InterPro" id="IPR015365">
    <property type="entry name" value="Elong-fact-P_C"/>
</dbReference>
<dbReference type="Gene3D" id="2.40.50.140">
    <property type="entry name" value="Nucleic acid-binding proteins"/>
    <property type="match status" value="2"/>
</dbReference>
<evidence type="ECO:0000313" key="14">
    <source>
        <dbReference type="Proteomes" id="UP000215027"/>
    </source>
</evidence>
<dbReference type="PIRSF" id="PIRSF005901">
    <property type="entry name" value="EF-P"/>
    <property type="match status" value="1"/>
</dbReference>
<evidence type="ECO:0000256" key="9">
    <source>
        <dbReference type="NCBIfam" id="TIGR00038"/>
    </source>
</evidence>
<dbReference type="SUPFAM" id="SSF50104">
    <property type="entry name" value="Translation proteins SH3-like domain"/>
    <property type="match status" value="1"/>
</dbReference>
<comment type="pathway">
    <text evidence="2 8">Protein biosynthesis; polypeptide chain elongation.</text>
</comment>
<evidence type="ECO:0000259" key="12">
    <source>
        <dbReference type="SMART" id="SM01185"/>
    </source>
</evidence>
<keyword evidence="14" id="KW-1185">Reference proteome</keyword>
<dbReference type="OrthoDB" id="9801844at2"/>
<evidence type="ECO:0000256" key="8">
    <source>
        <dbReference type="HAMAP-Rule" id="MF_00141"/>
    </source>
</evidence>
<dbReference type="SMART" id="SM00841">
    <property type="entry name" value="Elong-fact-P_C"/>
    <property type="match status" value="1"/>
</dbReference>
<dbReference type="InterPro" id="IPR020599">
    <property type="entry name" value="Transl_elong_fac_P/YeiP"/>
</dbReference>
<dbReference type="GO" id="GO:0005829">
    <property type="term" value="C:cytosol"/>
    <property type="evidence" value="ECO:0007669"/>
    <property type="project" value="UniProtKB-ARBA"/>
</dbReference>
<dbReference type="InterPro" id="IPR011768">
    <property type="entry name" value="Transl_elongation_fac_P"/>
</dbReference>
<dbReference type="Proteomes" id="UP000215027">
    <property type="component" value="Chromosome I"/>
</dbReference>
<dbReference type="GO" id="GO:0043043">
    <property type="term" value="P:peptide biosynthetic process"/>
    <property type="evidence" value="ECO:0007669"/>
    <property type="project" value="InterPro"/>
</dbReference>
<dbReference type="InterPro" id="IPR012340">
    <property type="entry name" value="NA-bd_OB-fold"/>
</dbReference>
<dbReference type="CDD" id="cd04470">
    <property type="entry name" value="S1_EF-P_repeat_1"/>
    <property type="match status" value="1"/>
</dbReference>
<feature type="domain" description="Elongation factor P C-terminal" evidence="11">
    <location>
        <begin position="129"/>
        <end position="184"/>
    </location>
</feature>
<dbReference type="FunFam" id="2.40.50.140:FF:000009">
    <property type="entry name" value="Elongation factor P"/>
    <property type="match status" value="1"/>
</dbReference>
<evidence type="ECO:0000256" key="5">
    <source>
        <dbReference type="ARBA" id="ARBA00022768"/>
    </source>
</evidence>
<dbReference type="AlphaFoldDB" id="A0A160T5Y3"/>
<comment type="similarity">
    <text evidence="3 8 10">Belongs to the elongation factor P family.</text>
</comment>
<dbReference type="GO" id="GO:0003746">
    <property type="term" value="F:translation elongation factor activity"/>
    <property type="evidence" value="ECO:0007669"/>
    <property type="project" value="UniProtKB-UniRule"/>
</dbReference>
<dbReference type="InterPro" id="IPR001059">
    <property type="entry name" value="Transl_elong_P/YeiP_cen"/>
</dbReference>
<dbReference type="Pfam" id="PF08207">
    <property type="entry name" value="EFP_N"/>
    <property type="match status" value="1"/>
</dbReference>
<evidence type="ECO:0000256" key="4">
    <source>
        <dbReference type="ARBA" id="ARBA00022490"/>
    </source>
</evidence>
<gene>
    <name evidence="8 13" type="primary">efp</name>
    <name evidence="13" type="ORF">CFX0092_A3041</name>
</gene>
<dbReference type="SMART" id="SM01185">
    <property type="entry name" value="EFP"/>
    <property type="match status" value="1"/>
</dbReference>
<feature type="domain" description="Translation elongation factor P/YeiP central" evidence="12">
    <location>
        <begin position="67"/>
        <end position="121"/>
    </location>
</feature>
<dbReference type="KEGG" id="pbf:CFX0092_A3041"/>